<feature type="transmembrane region" description="Helical" evidence="5">
    <location>
        <begin position="126"/>
        <end position="146"/>
    </location>
</feature>
<evidence type="ECO:0000256" key="4">
    <source>
        <dbReference type="ARBA" id="ARBA00023136"/>
    </source>
</evidence>
<keyword evidence="7" id="KW-1185">Reference proteome</keyword>
<feature type="transmembrane region" description="Helical" evidence="5">
    <location>
        <begin position="72"/>
        <end position="93"/>
    </location>
</feature>
<reference evidence="6 7" key="1">
    <citation type="submission" date="2023-04" db="EMBL/GenBank/DDBJ databases">
        <title>Forest soil microbial communities from Buena Vista Peninsula, Colon Province, Panama.</title>
        <authorList>
            <person name="Bouskill N."/>
        </authorList>
    </citation>
    <scope>NUCLEOTIDE SEQUENCE [LARGE SCALE GENOMIC DNA]</scope>
    <source>
        <strain evidence="6 7">GGS1</strain>
    </source>
</reference>
<keyword evidence="2 5" id="KW-0812">Transmembrane</keyword>
<proteinExistence type="predicted"/>
<evidence type="ECO:0000256" key="5">
    <source>
        <dbReference type="SAM" id="Phobius"/>
    </source>
</evidence>
<evidence type="ECO:0000313" key="6">
    <source>
        <dbReference type="EMBL" id="MDH6215870.1"/>
    </source>
</evidence>
<name>A0ABT6LHS8_9ACTN</name>
<evidence type="ECO:0000256" key="2">
    <source>
        <dbReference type="ARBA" id="ARBA00022692"/>
    </source>
</evidence>
<evidence type="ECO:0000313" key="7">
    <source>
        <dbReference type="Proteomes" id="UP001160499"/>
    </source>
</evidence>
<feature type="transmembrane region" description="Helical" evidence="5">
    <location>
        <begin position="99"/>
        <end position="119"/>
    </location>
</feature>
<dbReference type="EMBL" id="JARXVH010000004">
    <property type="protein sequence ID" value="MDH6215870.1"/>
    <property type="molecule type" value="Genomic_DNA"/>
</dbReference>
<sequence>MELAERVLDADGSLPLQSRHDCPWTHLMTIAYWITAALLALFYLYAGGLKLIRSREQLRPMMAWVDDTPMRAVRAIGAVEVLGALGLILPPLTDIAPRLALAAAVGFVVLQLGAGWVHLRRGERQVGLNVGLVVAAGVTVWLGAAWL</sequence>
<evidence type="ECO:0000256" key="3">
    <source>
        <dbReference type="ARBA" id="ARBA00022989"/>
    </source>
</evidence>
<gene>
    <name evidence="6" type="ORF">M2283_003174</name>
</gene>
<evidence type="ECO:0008006" key="8">
    <source>
        <dbReference type="Google" id="ProtNLM"/>
    </source>
</evidence>
<protein>
    <recommendedName>
        <fullName evidence="8">DoxX family protein</fullName>
    </recommendedName>
</protein>
<keyword evidence="3 5" id="KW-1133">Transmembrane helix</keyword>
<organism evidence="6 7">
    <name type="scientific">Streptomyces pseudovenezuelae</name>
    <dbReference type="NCBI Taxonomy" id="67350"/>
    <lineage>
        <taxon>Bacteria</taxon>
        <taxon>Bacillati</taxon>
        <taxon>Actinomycetota</taxon>
        <taxon>Actinomycetes</taxon>
        <taxon>Kitasatosporales</taxon>
        <taxon>Streptomycetaceae</taxon>
        <taxon>Streptomyces</taxon>
        <taxon>Streptomyces aurantiacus group</taxon>
    </lineage>
</organism>
<dbReference type="Proteomes" id="UP001160499">
    <property type="component" value="Unassembled WGS sequence"/>
</dbReference>
<dbReference type="InterPro" id="IPR032808">
    <property type="entry name" value="DoxX"/>
</dbReference>
<accession>A0ABT6LHS8</accession>
<evidence type="ECO:0000256" key="1">
    <source>
        <dbReference type="ARBA" id="ARBA00004141"/>
    </source>
</evidence>
<dbReference type="Pfam" id="PF13564">
    <property type="entry name" value="DoxX_2"/>
    <property type="match status" value="1"/>
</dbReference>
<comment type="caution">
    <text evidence="6">The sequence shown here is derived from an EMBL/GenBank/DDBJ whole genome shotgun (WGS) entry which is preliminary data.</text>
</comment>
<comment type="subcellular location">
    <subcellularLocation>
        <location evidence="1">Membrane</location>
        <topology evidence="1">Multi-pass membrane protein</topology>
    </subcellularLocation>
</comment>
<feature type="transmembrane region" description="Helical" evidence="5">
    <location>
        <begin position="30"/>
        <end position="52"/>
    </location>
</feature>
<keyword evidence="4 5" id="KW-0472">Membrane</keyword>